<evidence type="ECO:0000313" key="2">
    <source>
        <dbReference type="EMBL" id="ARS35506.1"/>
    </source>
</evidence>
<keyword evidence="3" id="KW-1185">Reference proteome</keyword>
<dbReference type="Proteomes" id="UP000266292">
    <property type="component" value="Chromosome"/>
</dbReference>
<evidence type="ECO:0000259" key="1">
    <source>
        <dbReference type="Pfam" id="PF00144"/>
    </source>
</evidence>
<dbReference type="Pfam" id="PF00144">
    <property type="entry name" value="Beta-lactamase"/>
    <property type="match status" value="1"/>
</dbReference>
<feature type="domain" description="Beta-lactamase-related" evidence="1">
    <location>
        <begin position="18"/>
        <end position="316"/>
    </location>
</feature>
<dbReference type="PANTHER" id="PTHR46825">
    <property type="entry name" value="D-ALANYL-D-ALANINE-CARBOXYPEPTIDASE/ENDOPEPTIDASE AMPH"/>
    <property type="match status" value="1"/>
</dbReference>
<dbReference type="KEGG" id="pact:CA264_08675"/>
<dbReference type="AlphaFoldDB" id="A0A1X9YRJ6"/>
<dbReference type="InterPro" id="IPR012338">
    <property type="entry name" value="Beta-lactam/transpept-like"/>
</dbReference>
<organism evidence="2 3">
    <name type="scientific">Pontibacter actiniarum</name>
    <dbReference type="NCBI Taxonomy" id="323450"/>
    <lineage>
        <taxon>Bacteria</taxon>
        <taxon>Pseudomonadati</taxon>
        <taxon>Bacteroidota</taxon>
        <taxon>Cytophagia</taxon>
        <taxon>Cytophagales</taxon>
        <taxon>Hymenobacteraceae</taxon>
        <taxon>Pontibacter</taxon>
    </lineage>
</organism>
<dbReference type="STRING" id="709015.GCA_000472485_01745"/>
<dbReference type="RefSeq" id="WP_025606388.1">
    <property type="nucleotide sequence ID" value="NZ_CP021235.1"/>
</dbReference>
<name>A0A1X9YRJ6_9BACT</name>
<dbReference type="InterPro" id="IPR050491">
    <property type="entry name" value="AmpC-like"/>
</dbReference>
<dbReference type="OrthoDB" id="9793489at2"/>
<sequence>MPTLQESLDRLLHSNYRNNSPGAAVLVAKAGEPLYQGSAGLADVGSGADLTPSTNFRMASVSKQFTAMCVHLLSQKNALHLTDSLCAYFPELAHFAEATLNHLLNHTSGLPDFEEHLPASQVIQLTDEDVLQLTAAQQRLLFSPGTQYRYSNTAYVLLGLLVERVSGMAYAEFLQEHIFRPLHMHNSRLYHPAADIPHRAMGYAFSESGELVLSDQGIGTATRGDGCIYISLSDYQKWHKALSGNTVFNITITPNTNPSVIDRTQGWHYHMGWFFAEVGNGTREFFHSGDTSGFTNLVIRLPQREVLIACFSNIADNWAFLGELLDALAQFPELCLGSPLVRHLQQLTR</sequence>
<dbReference type="InterPro" id="IPR001466">
    <property type="entry name" value="Beta-lactam-related"/>
</dbReference>
<dbReference type="PANTHER" id="PTHR46825:SF9">
    <property type="entry name" value="BETA-LACTAMASE-RELATED DOMAIN-CONTAINING PROTEIN"/>
    <property type="match status" value="1"/>
</dbReference>
<dbReference type="SUPFAM" id="SSF56601">
    <property type="entry name" value="beta-lactamase/transpeptidase-like"/>
    <property type="match status" value="1"/>
</dbReference>
<accession>A0A1X9YRJ6</accession>
<evidence type="ECO:0000313" key="3">
    <source>
        <dbReference type="Proteomes" id="UP000266292"/>
    </source>
</evidence>
<dbReference type="EMBL" id="CP021235">
    <property type="protein sequence ID" value="ARS35506.1"/>
    <property type="molecule type" value="Genomic_DNA"/>
</dbReference>
<gene>
    <name evidence="2" type="ORF">CA264_08675</name>
</gene>
<reference evidence="3" key="1">
    <citation type="submission" date="2017-05" db="EMBL/GenBank/DDBJ databases">
        <authorList>
            <person name="Ray J."/>
            <person name="Price M."/>
            <person name="Deutschbauer A."/>
        </authorList>
    </citation>
    <scope>NUCLEOTIDE SEQUENCE [LARGE SCALE GENOMIC DNA]</scope>
    <source>
        <strain evidence="3">DSM 19842</strain>
    </source>
</reference>
<protein>
    <recommendedName>
        <fullName evidence="1">Beta-lactamase-related domain-containing protein</fullName>
    </recommendedName>
</protein>
<proteinExistence type="predicted"/>
<dbReference type="Gene3D" id="3.40.710.10">
    <property type="entry name" value="DD-peptidase/beta-lactamase superfamily"/>
    <property type="match status" value="1"/>
</dbReference>